<feature type="transmembrane region" description="Helical" evidence="2">
    <location>
        <begin position="12"/>
        <end position="32"/>
    </location>
</feature>
<dbReference type="EMBL" id="JBEGDG010000010">
    <property type="protein sequence ID" value="MEQ6355777.1"/>
    <property type="molecule type" value="Genomic_DNA"/>
</dbReference>
<dbReference type="Pfam" id="PF01832">
    <property type="entry name" value="Glucosaminidase"/>
    <property type="match status" value="1"/>
</dbReference>
<keyword evidence="1 4" id="KW-0378">Hydrolase</keyword>
<proteinExistence type="predicted"/>
<evidence type="ECO:0000256" key="2">
    <source>
        <dbReference type="SAM" id="Phobius"/>
    </source>
</evidence>
<dbReference type="Gene3D" id="1.10.530.10">
    <property type="match status" value="1"/>
</dbReference>
<dbReference type="InterPro" id="IPR002901">
    <property type="entry name" value="MGlyc_endo_b_GlcNAc-like_dom"/>
</dbReference>
<evidence type="ECO:0000313" key="5">
    <source>
        <dbReference type="Proteomes" id="UP001478862"/>
    </source>
</evidence>
<dbReference type="SMART" id="SM00047">
    <property type="entry name" value="LYZ2"/>
    <property type="match status" value="1"/>
</dbReference>
<dbReference type="Gene3D" id="4.10.80.30">
    <property type="entry name" value="DNA polymerase, domain 6"/>
    <property type="match status" value="1"/>
</dbReference>
<accession>A0ABV1MTD4</accession>
<dbReference type="InterPro" id="IPR051056">
    <property type="entry name" value="Glycosyl_Hydrolase_73"/>
</dbReference>
<keyword evidence="5" id="KW-1185">Reference proteome</keyword>
<keyword evidence="2" id="KW-0472">Membrane</keyword>
<evidence type="ECO:0000256" key="1">
    <source>
        <dbReference type="ARBA" id="ARBA00022801"/>
    </source>
</evidence>
<evidence type="ECO:0000313" key="4">
    <source>
        <dbReference type="EMBL" id="MEQ6355777.1"/>
    </source>
</evidence>
<keyword evidence="2" id="KW-1133">Transmembrane helix</keyword>
<feature type="domain" description="Mannosyl-glycoprotein endo-beta-N-acetylglucosamidase-like" evidence="3">
    <location>
        <begin position="31"/>
        <end position="189"/>
    </location>
</feature>
<keyword evidence="2" id="KW-0812">Transmembrane</keyword>
<dbReference type="PANTHER" id="PTHR33308">
    <property type="entry name" value="PEPTIDOGLYCAN HYDROLASE FLGJ"/>
    <property type="match status" value="1"/>
</dbReference>
<gene>
    <name evidence="4" type="ORF">ABNX05_14205</name>
</gene>
<sequence length="190" mass="21813">MKRICKYKKYKVFLIILVVSLALLSVFFTRLFQKENREIHFIDEIAPIAVELNQQTGGVLPSIIIAQAILESNYGESELAVKANNLFGIKGSYNGMSVKMATIEYKNNKSYTIEAEFRAYPDLKSALIDHTKLFLEGTSWNKRQYYDVLAAANYQEAAHALKKNHYATDPIYPEKLIAIIEQYNLEKYDN</sequence>
<organism evidence="4 5">
    <name type="scientific">Lysinibacillus zambalensis</name>
    <dbReference type="NCBI Taxonomy" id="3160866"/>
    <lineage>
        <taxon>Bacteria</taxon>
        <taxon>Bacillati</taxon>
        <taxon>Bacillota</taxon>
        <taxon>Bacilli</taxon>
        <taxon>Bacillales</taxon>
        <taxon>Bacillaceae</taxon>
        <taxon>Lysinibacillus</taxon>
    </lineage>
</organism>
<evidence type="ECO:0000259" key="3">
    <source>
        <dbReference type="SMART" id="SM00047"/>
    </source>
</evidence>
<protein>
    <submittedName>
        <fullName evidence="4">Glycoside hydrolase family 73 protein</fullName>
    </submittedName>
</protein>
<reference evidence="4 5" key="1">
    <citation type="submission" date="2024-06" db="EMBL/GenBank/DDBJ databases">
        <title>Lysinibacillus zambalefons sp. nov., a Novel Firmicute Isolated from the Poon Bato Zambales Hyperalkaline Spring.</title>
        <authorList>
            <person name="Aja J.A."/>
            <person name="Lazaro J.E.H."/>
            <person name="Llorin L.D."/>
            <person name="Lim K.R."/>
            <person name="Teodosio J."/>
            <person name="Dalisay D.S."/>
        </authorList>
    </citation>
    <scope>NUCLEOTIDE SEQUENCE [LARGE SCALE GENOMIC DNA]</scope>
    <source>
        <strain evidence="4 5">M3</strain>
    </source>
</reference>
<comment type="caution">
    <text evidence="4">The sequence shown here is derived from an EMBL/GenBank/DDBJ whole genome shotgun (WGS) entry which is preliminary data.</text>
</comment>
<dbReference type="PRINTS" id="PR01002">
    <property type="entry name" value="FLGFLGJ"/>
</dbReference>
<dbReference type="RefSeq" id="WP_349660310.1">
    <property type="nucleotide sequence ID" value="NZ_JBEGDG010000010.1"/>
</dbReference>
<dbReference type="GO" id="GO:0016787">
    <property type="term" value="F:hydrolase activity"/>
    <property type="evidence" value="ECO:0007669"/>
    <property type="project" value="UniProtKB-KW"/>
</dbReference>
<name>A0ABV1MTD4_9BACI</name>
<dbReference type="PANTHER" id="PTHR33308:SF10">
    <property type="entry name" value="EXO-GLUCOSAMINIDASE LYTG"/>
    <property type="match status" value="1"/>
</dbReference>
<dbReference type="Proteomes" id="UP001478862">
    <property type="component" value="Unassembled WGS sequence"/>
</dbReference>